<keyword evidence="10 15" id="KW-0460">Magnesium</keyword>
<dbReference type="InterPro" id="IPR036690">
    <property type="entry name" value="Fdx_antiC-bd_sf"/>
</dbReference>
<gene>
    <name evidence="15" type="primary">pheT</name>
    <name evidence="20" type="ORF">JM64_09310</name>
</gene>
<keyword evidence="11 16" id="KW-0694">RNA-binding</keyword>
<dbReference type="InterPro" id="IPR002547">
    <property type="entry name" value="tRNA-bd_dom"/>
</dbReference>
<dbReference type="PROSITE" id="PS51447">
    <property type="entry name" value="FDX_ACB"/>
    <property type="match status" value="1"/>
</dbReference>
<evidence type="ECO:0000256" key="2">
    <source>
        <dbReference type="ARBA" id="ARBA00008653"/>
    </source>
</evidence>
<evidence type="ECO:0000256" key="13">
    <source>
        <dbReference type="ARBA" id="ARBA00023146"/>
    </source>
</evidence>
<keyword evidence="7 15" id="KW-0479">Metal-binding</keyword>
<dbReference type="InterPro" id="IPR033714">
    <property type="entry name" value="tRNA_bind_bactPheRS"/>
</dbReference>
<dbReference type="Gene3D" id="3.30.70.380">
    <property type="entry name" value="Ferrodoxin-fold anticodon-binding domain"/>
    <property type="match status" value="1"/>
</dbReference>
<evidence type="ECO:0000313" key="20">
    <source>
        <dbReference type="EMBL" id="ANE42092.1"/>
    </source>
</evidence>
<dbReference type="Gene3D" id="3.50.40.10">
    <property type="entry name" value="Phenylalanyl-trna Synthetase, Chain B, domain 3"/>
    <property type="match status" value="1"/>
</dbReference>
<dbReference type="SUPFAM" id="SSF50249">
    <property type="entry name" value="Nucleic acid-binding proteins"/>
    <property type="match status" value="1"/>
</dbReference>
<dbReference type="InterPro" id="IPR009061">
    <property type="entry name" value="DNA-bd_dom_put_sf"/>
</dbReference>
<dbReference type="SUPFAM" id="SSF56037">
    <property type="entry name" value="PheT/TilS domain"/>
    <property type="match status" value="1"/>
</dbReference>
<dbReference type="Pfam" id="PF03483">
    <property type="entry name" value="B3_4"/>
    <property type="match status" value="1"/>
</dbReference>
<dbReference type="PROSITE" id="PS50886">
    <property type="entry name" value="TRBD"/>
    <property type="match status" value="1"/>
</dbReference>
<comment type="cofactor">
    <cofactor evidence="15">
        <name>Mg(2+)</name>
        <dbReference type="ChEBI" id="CHEBI:18420"/>
    </cofactor>
    <text evidence="15">Binds 2 magnesium ions per tetramer.</text>
</comment>
<dbReference type="InterPro" id="IPR005146">
    <property type="entry name" value="B3/B4_tRNA-bd"/>
</dbReference>
<dbReference type="Pfam" id="PF03484">
    <property type="entry name" value="B5"/>
    <property type="match status" value="1"/>
</dbReference>
<keyword evidence="13 15" id="KW-0030">Aminoacyl-tRNA synthetase</keyword>
<evidence type="ECO:0000256" key="16">
    <source>
        <dbReference type="PROSITE-ProRule" id="PRU00209"/>
    </source>
</evidence>
<dbReference type="GO" id="GO:0004826">
    <property type="term" value="F:phenylalanine-tRNA ligase activity"/>
    <property type="evidence" value="ECO:0007669"/>
    <property type="project" value="UniProtKB-UniRule"/>
</dbReference>
<feature type="domain" description="TRNA-binding" evidence="17">
    <location>
        <begin position="37"/>
        <end position="145"/>
    </location>
</feature>
<evidence type="ECO:0000256" key="7">
    <source>
        <dbReference type="ARBA" id="ARBA00022723"/>
    </source>
</evidence>
<dbReference type="AlphaFoldDB" id="A0A172T582"/>
<evidence type="ECO:0000256" key="14">
    <source>
        <dbReference type="ARBA" id="ARBA00049255"/>
    </source>
</evidence>
<protein>
    <recommendedName>
        <fullName evidence="15">Phenylalanine--tRNA ligase beta subunit</fullName>
        <ecNumber evidence="15">6.1.1.20</ecNumber>
    </recommendedName>
    <alternativeName>
        <fullName evidence="15">Phenylalanyl-tRNA synthetase beta subunit</fullName>
        <shortName evidence="15">PheRS</shortName>
    </alternativeName>
</protein>
<dbReference type="PANTHER" id="PTHR10947:SF0">
    <property type="entry name" value="PHENYLALANINE--TRNA LIGASE BETA SUBUNIT"/>
    <property type="match status" value="1"/>
</dbReference>
<dbReference type="SUPFAM" id="SSF54991">
    <property type="entry name" value="Anticodon-binding domain of PheRS"/>
    <property type="match status" value="1"/>
</dbReference>
<dbReference type="GO" id="GO:0006432">
    <property type="term" value="P:phenylalanyl-tRNA aminoacylation"/>
    <property type="evidence" value="ECO:0007669"/>
    <property type="project" value="UniProtKB-UniRule"/>
</dbReference>
<dbReference type="Proteomes" id="UP000077096">
    <property type="component" value="Chromosome"/>
</dbReference>
<dbReference type="GO" id="GO:0005524">
    <property type="term" value="F:ATP binding"/>
    <property type="evidence" value="ECO:0007669"/>
    <property type="project" value="UniProtKB-UniRule"/>
</dbReference>
<dbReference type="GO" id="GO:0009328">
    <property type="term" value="C:phenylalanine-tRNA ligase complex"/>
    <property type="evidence" value="ECO:0007669"/>
    <property type="project" value="TreeGrafter"/>
</dbReference>
<feature type="domain" description="FDX-ACB" evidence="18">
    <location>
        <begin position="690"/>
        <end position="779"/>
    </location>
</feature>
<evidence type="ECO:0000256" key="15">
    <source>
        <dbReference type="HAMAP-Rule" id="MF_00283"/>
    </source>
</evidence>
<evidence type="ECO:0000259" key="18">
    <source>
        <dbReference type="PROSITE" id="PS51447"/>
    </source>
</evidence>
<name>A0A172T582_FERPE</name>
<dbReference type="GO" id="GO:0000287">
    <property type="term" value="F:magnesium ion binding"/>
    <property type="evidence" value="ECO:0007669"/>
    <property type="project" value="UniProtKB-UniRule"/>
</dbReference>
<keyword evidence="4 15" id="KW-0963">Cytoplasm</keyword>
<keyword evidence="5 16" id="KW-0820">tRNA-binding</keyword>
<dbReference type="EMBL" id="CP011393">
    <property type="protein sequence ID" value="ANE42092.1"/>
    <property type="molecule type" value="Genomic_DNA"/>
</dbReference>
<dbReference type="InterPro" id="IPR012340">
    <property type="entry name" value="NA-bd_OB-fold"/>
</dbReference>
<dbReference type="InterPro" id="IPR004532">
    <property type="entry name" value="Phe-tRNA-ligase_IIc_bsu_bact"/>
</dbReference>
<evidence type="ECO:0000256" key="10">
    <source>
        <dbReference type="ARBA" id="ARBA00022842"/>
    </source>
</evidence>
<evidence type="ECO:0000256" key="5">
    <source>
        <dbReference type="ARBA" id="ARBA00022555"/>
    </source>
</evidence>
<evidence type="ECO:0000256" key="9">
    <source>
        <dbReference type="ARBA" id="ARBA00022840"/>
    </source>
</evidence>
<dbReference type="PATRIC" id="fig|93466.3.peg.1937"/>
<evidence type="ECO:0000256" key="8">
    <source>
        <dbReference type="ARBA" id="ARBA00022741"/>
    </source>
</evidence>
<evidence type="ECO:0000256" key="6">
    <source>
        <dbReference type="ARBA" id="ARBA00022598"/>
    </source>
</evidence>
<evidence type="ECO:0000256" key="12">
    <source>
        <dbReference type="ARBA" id="ARBA00022917"/>
    </source>
</evidence>
<dbReference type="SMART" id="SM00873">
    <property type="entry name" value="B3_4"/>
    <property type="match status" value="1"/>
</dbReference>
<dbReference type="InterPro" id="IPR041616">
    <property type="entry name" value="PheRS_beta_core"/>
</dbReference>
<evidence type="ECO:0000256" key="11">
    <source>
        <dbReference type="ARBA" id="ARBA00022884"/>
    </source>
</evidence>
<feature type="binding site" evidence="15">
    <location>
        <position position="457"/>
    </location>
    <ligand>
        <name>Mg(2+)</name>
        <dbReference type="ChEBI" id="CHEBI:18420"/>
        <note>shared with alpha subunit</note>
    </ligand>
</feature>
<dbReference type="Gene3D" id="3.30.56.10">
    <property type="match status" value="2"/>
</dbReference>
<dbReference type="Pfam" id="PF01588">
    <property type="entry name" value="tRNA_bind"/>
    <property type="match status" value="1"/>
</dbReference>
<dbReference type="Pfam" id="PF17759">
    <property type="entry name" value="tRNA_synthFbeta"/>
    <property type="match status" value="1"/>
</dbReference>
<evidence type="ECO:0000259" key="19">
    <source>
        <dbReference type="PROSITE" id="PS51483"/>
    </source>
</evidence>
<keyword evidence="9 15" id="KW-0067">ATP-binding</keyword>
<evidence type="ECO:0000313" key="21">
    <source>
        <dbReference type="Proteomes" id="UP000077096"/>
    </source>
</evidence>
<dbReference type="FunFam" id="3.50.40.10:FF:000001">
    <property type="entry name" value="Phenylalanine--tRNA ligase beta subunit"/>
    <property type="match status" value="1"/>
</dbReference>
<evidence type="ECO:0000256" key="3">
    <source>
        <dbReference type="ARBA" id="ARBA00011209"/>
    </source>
</evidence>
<reference evidence="20 21" key="1">
    <citation type="submission" date="2014-08" db="EMBL/GenBank/DDBJ databases">
        <title>Fervidobacterium pennivorans DYC genome.</title>
        <authorList>
            <person name="Wushke S."/>
        </authorList>
    </citation>
    <scope>NUCLEOTIDE SEQUENCE [LARGE SCALE GENOMIC DNA]</scope>
    <source>
        <strain evidence="20 21">DYC</strain>
    </source>
</reference>
<dbReference type="SUPFAM" id="SSF55681">
    <property type="entry name" value="Class II aaRS and biotin synthetases"/>
    <property type="match status" value="1"/>
</dbReference>
<comment type="similarity">
    <text evidence="2 15">Belongs to the phenylalanyl-tRNA synthetase beta subunit family. Type 1 subfamily.</text>
</comment>
<proteinExistence type="inferred from homology"/>
<dbReference type="KEGG" id="fng:JM64_09310"/>
<comment type="subunit">
    <text evidence="3 15">Tetramer of two alpha and two beta subunits.</text>
</comment>
<dbReference type="GO" id="GO:0000049">
    <property type="term" value="F:tRNA binding"/>
    <property type="evidence" value="ECO:0007669"/>
    <property type="project" value="UniProtKB-UniRule"/>
</dbReference>
<comment type="catalytic activity">
    <reaction evidence="14 15">
        <text>tRNA(Phe) + L-phenylalanine + ATP = L-phenylalanyl-tRNA(Phe) + AMP + diphosphate + H(+)</text>
        <dbReference type="Rhea" id="RHEA:19413"/>
        <dbReference type="Rhea" id="RHEA-COMP:9668"/>
        <dbReference type="Rhea" id="RHEA-COMP:9699"/>
        <dbReference type="ChEBI" id="CHEBI:15378"/>
        <dbReference type="ChEBI" id="CHEBI:30616"/>
        <dbReference type="ChEBI" id="CHEBI:33019"/>
        <dbReference type="ChEBI" id="CHEBI:58095"/>
        <dbReference type="ChEBI" id="CHEBI:78442"/>
        <dbReference type="ChEBI" id="CHEBI:78531"/>
        <dbReference type="ChEBI" id="CHEBI:456215"/>
        <dbReference type="EC" id="6.1.1.20"/>
    </reaction>
</comment>
<keyword evidence="12 15" id="KW-0648">Protein biosynthesis</keyword>
<dbReference type="SMART" id="SM00896">
    <property type="entry name" value="FDX-ACB"/>
    <property type="match status" value="1"/>
</dbReference>
<dbReference type="CDD" id="cd02796">
    <property type="entry name" value="tRNA_bind_bactPheRS"/>
    <property type="match status" value="1"/>
</dbReference>
<sequence length="780" mass="88480">MRISLEWLNQYVDVSKEEVSEYLPKLGFDIGEEGPVFPLRGPIIVGRIENVEKHPQADKLVVCKVNIGNEYKTILTADLSVQEGKYVFVALQGARLANGVEIQERVMRGVPSQGMMCSLEELGLEQKSEHVYMTDEELPLGADVIKMLDLNDWYFEMEITPNRPDVLSYFGVTRELSAGLKRKPHFPIPSVKHAEGNDKVEVYIETDGCWRYTARVIRNVKVGPSPLWMQKRLIASGIRPINNIVDITNYVMLETGHPVHAFDLAKLNGKIVVRDARPGEKMLLLDGKTYEFSGGEVLITDGEKLLALGGIMGGEESGISSNTTDVLLEVAMFDPVRIRKASRKLGVSSDSSYRFERGVDFDDALFVIERLSQLIEELAGGKPSKEIVDNYPHKIEQRKIFVPKNYTKRVLGIDVKHIGDYIEPLGFEVEETKDGYDVYVPSFRYFDVSLPEDVMEEVGRIHGYEHLHAEPPRMVATEKGRSEKQKRRFEIKNLMTAMGFNEANTLSFAASKVIDIFDINGKGVPISNPIISDFDTMRPSLLYGLLDSLSYNYKRQMKDVRLFEVGKVFSIVDGKPHEQEVLGFVATGRESVKDYTDKRTVSFYTMKGVLEELFEQFGLEVTFGKIEKKGFVPTATAGIYHKGQLIGFVGLLDPELADKLYDVKDEIYAGEIYLETIYSSDAGKTYQPLPQFPYVRRDVSYLIPIGYEIENLLKIYKDNPLVEEVGIDDIYRKVGDEFYSVTIYAKFRHPERTLSDEEVDLALEDIKERIKKECGINPRF</sequence>
<dbReference type="SMART" id="SM00874">
    <property type="entry name" value="B5"/>
    <property type="match status" value="1"/>
</dbReference>
<dbReference type="InterPro" id="IPR045864">
    <property type="entry name" value="aa-tRNA-synth_II/BPL/LPL"/>
</dbReference>
<dbReference type="Pfam" id="PF03147">
    <property type="entry name" value="FDX-ACB"/>
    <property type="match status" value="1"/>
</dbReference>
<dbReference type="Gene3D" id="3.30.930.10">
    <property type="entry name" value="Bira Bifunctional Protein, Domain 2"/>
    <property type="match status" value="1"/>
</dbReference>
<comment type="subcellular location">
    <subcellularLocation>
        <location evidence="1 15">Cytoplasm</location>
    </subcellularLocation>
</comment>
<evidence type="ECO:0000259" key="17">
    <source>
        <dbReference type="PROSITE" id="PS50886"/>
    </source>
</evidence>
<dbReference type="InterPro" id="IPR005147">
    <property type="entry name" value="tRNA_synthase_B5-dom"/>
</dbReference>
<dbReference type="SUPFAM" id="SSF46955">
    <property type="entry name" value="Putative DNA-binding domain"/>
    <property type="match status" value="1"/>
</dbReference>
<dbReference type="OrthoDB" id="9805455at2"/>
<evidence type="ECO:0000256" key="4">
    <source>
        <dbReference type="ARBA" id="ARBA00022490"/>
    </source>
</evidence>
<feature type="binding site" evidence="15">
    <location>
        <position position="456"/>
    </location>
    <ligand>
        <name>Mg(2+)</name>
        <dbReference type="ChEBI" id="CHEBI:18420"/>
        <note>shared with alpha subunit</note>
    </ligand>
</feature>
<feature type="binding site" evidence="15">
    <location>
        <position position="453"/>
    </location>
    <ligand>
        <name>Mg(2+)</name>
        <dbReference type="ChEBI" id="CHEBI:18420"/>
        <note>shared with alpha subunit</note>
    </ligand>
</feature>
<dbReference type="Gene3D" id="2.40.50.140">
    <property type="entry name" value="Nucleic acid-binding proteins"/>
    <property type="match status" value="1"/>
</dbReference>
<dbReference type="InterPro" id="IPR005121">
    <property type="entry name" value="Fdx_antiC-bd"/>
</dbReference>
<organism evidence="20 21">
    <name type="scientific">Fervidobacterium pennivorans</name>
    <dbReference type="NCBI Taxonomy" id="93466"/>
    <lineage>
        <taxon>Bacteria</taxon>
        <taxon>Thermotogati</taxon>
        <taxon>Thermotogota</taxon>
        <taxon>Thermotogae</taxon>
        <taxon>Thermotogales</taxon>
        <taxon>Fervidobacteriaceae</taxon>
        <taxon>Fervidobacterium</taxon>
    </lineage>
</organism>
<dbReference type="PROSITE" id="PS51483">
    <property type="entry name" value="B5"/>
    <property type="match status" value="1"/>
</dbReference>
<dbReference type="NCBIfam" id="TIGR00472">
    <property type="entry name" value="pheT_bact"/>
    <property type="match status" value="1"/>
</dbReference>
<evidence type="ECO:0000256" key="1">
    <source>
        <dbReference type="ARBA" id="ARBA00004496"/>
    </source>
</evidence>
<feature type="domain" description="B5" evidence="19">
    <location>
        <begin position="395"/>
        <end position="469"/>
    </location>
</feature>
<dbReference type="HAMAP" id="MF_00283">
    <property type="entry name" value="Phe_tRNA_synth_beta1"/>
    <property type="match status" value="1"/>
</dbReference>
<dbReference type="InterPro" id="IPR020825">
    <property type="entry name" value="Phe-tRNA_synthase-like_B3/B4"/>
</dbReference>
<dbReference type="PANTHER" id="PTHR10947">
    <property type="entry name" value="PHENYLALANYL-TRNA SYNTHETASE BETA CHAIN AND LEUCINE-RICH REPEAT-CONTAINING PROTEIN 47"/>
    <property type="match status" value="1"/>
</dbReference>
<dbReference type="CDD" id="cd00769">
    <property type="entry name" value="PheRS_beta_core"/>
    <property type="match status" value="1"/>
</dbReference>
<dbReference type="InterPro" id="IPR045060">
    <property type="entry name" value="Phe-tRNA-ligase_IIc_bsu"/>
</dbReference>
<keyword evidence="8 15" id="KW-0547">Nucleotide-binding</keyword>
<keyword evidence="6 15" id="KW-0436">Ligase</keyword>
<feature type="binding site" evidence="15">
    <location>
        <position position="447"/>
    </location>
    <ligand>
        <name>Mg(2+)</name>
        <dbReference type="ChEBI" id="CHEBI:18420"/>
        <note>shared with alpha subunit</note>
    </ligand>
</feature>
<accession>A0A172T582</accession>
<dbReference type="EC" id="6.1.1.20" evidence="15"/>